<gene>
    <name evidence="1" type="ORF">AVEN_118634_1</name>
</gene>
<sequence length="87" mass="10029">MFDHFILLVDFKRSYSLEGIKEETHNLPDAIILQIALSLQIKEETHYLPDAIILQIALSLQIKEETHYLPDAIILQIALSQSRRSLT</sequence>
<protein>
    <submittedName>
        <fullName evidence="1">Uncharacterized protein</fullName>
    </submittedName>
</protein>
<keyword evidence="2" id="KW-1185">Reference proteome</keyword>
<organism evidence="1 2">
    <name type="scientific">Araneus ventricosus</name>
    <name type="common">Orbweaver spider</name>
    <name type="synonym">Epeira ventricosa</name>
    <dbReference type="NCBI Taxonomy" id="182803"/>
    <lineage>
        <taxon>Eukaryota</taxon>
        <taxon>Metazoa</taxon>
        <taxon>Ecdysozoa</taxon>
        <taxon>Arthropoda</taxon>
        <taxon>Chelicerata</taxon>
        <taxon>Arachnida</taxon>
        <taxon>Araneae</taxon>
        <taxon>Araneomorphae</taxon>
        <taxon>Entelegynae</taxon>
        <taxon>Araneoidea</taxon>
        <taxon>Araneidae</taxon>
        <taxon>Araneus</taxon>
    </lineage>
</organism>
<evidence type="ECO:0000313" key="1">
    <source>
        <dbReference type="EMBL" id="GBL84240.1"/>
    </source>
</evidence>
<name>A0A4Y2AWK7_ARAVE</name>
<comment type="caution">
    <text evidence="1">The sequence shown here is derived from an EMBL/GenBank/DDBJ whole genome shotgun (WGS) entry which is preliminary data.</text>
</comment>
<reference evidence="1 2" key="1">
    <citation type="journal article" date="2019" name="Sci. Rep.">
        <title>Orb-weaving spider Araneus ventricosus genome elucidates the spidroin gene catalogue.</title>
        <authorList>
            <person name="Kono N."/>
            <person name="Nakamura H."/>
            <person name="Ohtoshi R."/>
            <person name="Moran D.A.P."/>
            <person name="Shinohara A."/>
            <person name="Yoshida Y."/>
            <person name="Fujiwara M."/>
            <person name="Mori M."/>
            <person name="Tomita M."/>
            <person name="Arakawa K."/>
        </authorList>
    </citation>
    <scope>NUCLEOTIDE SEQUENCE [LARGE SCALE GENOMIC DNA]</scope>
</reference>
<dbReference type="Proteomes" id="UP000499080">
    <property type="component" value="Unassembled WGS sequence"/>
</dbReference>
<evidence type="ECO:0000313" key="2">
    <source>
        <dbReference type="Proteomes" id="UP000499080"/>
    </source>
</evidence>
<proteinExistence type="predicted"/>
<accession>A0A4Y2AWK7</accession>
<dbReference type="AlphaFoldDB" id="A0A4Y2AWK7"/>
<dbReference type="EMBL" id="BGPR01000036">
    <property type="protein sequence ID" value="GBL84240.1"/>
    <property type="molecule type" value="Genomic_DNA"/>
</dbReference>